<accession>W4QD78</accession>
<evidence type="ECO:0000256" key="1">
    <source>
        <dbReference type="ARBA" id="ARBA00004651"/>
    </source>
</evidence>
<dbReference type="EMBL" id="BAUU01000006">
    <property type="protein sequence ID" value="GAE29638.1"/>
    <property type="molecule type" value="Genomic_DNA"/>
</dbReference>
<evidence type="ECO:0000256" key="2">
    <source>
        <dbReference type="ARBA" id="ARBA00022475"/>
    </source>
</evidence>
<dbReference type="GO" id="GO:0005886">
    <property type="term" value="C:plasma membrane"/>
    <property type="evidence" value="ECO:0007669"/>
    <property type="project" value="UniProtKB-SubCell"/>
</dbReference>
<evidence type="ECO:0000259" key="7">
    <source>
        <dbReference type="Pfam" id="PF02687"/>
    </source>
</evidence>
<proteinExistence type="predicted"/>
<dbReference type="GO" id="GO:0022857">
    <property type="term" value="F:transmembrane transporter activity"/>
    <property type="evidence" value="ECO:0007669"/>
    <property type="project" value="TreeGrafter"/>
</dbReference>
<reference evidence="9" key="1">
    <citation type="journal article" date="2014" name="Genome Announc.">
        <title>Draft Genome Sequences of Three Alkaliphilic Bacillus Strains, Bacillus wakoensis JCM 9140T, Bacillus akibai JCM 9157T, and Bacillus hemicellulosilyticus JCM 9152T.</title>
        <authorList>
            <person name="Yuki M."/>
            <person name="Oshima K."/>
            <person name="Suda W."/>
            <person name="Oshida Y."/>
            <person name="Kitamura K."/>
            <person name="Iida T."/>
            <person name="Hattori M."/>
            <person name="Ohkuma M."/>
        </authorList>
    </citation>
    <scope>NUCLEOTIDE SEQUENCE [LARGE SCALE GENOMIC DNA]</scope>
    <source>
        <strain evidence="9">JCM 9152</strain>
    </source>
</reference>
<dbReference type="RefSeq" id="WP_035341512.1">
    <property type="nucleotide sequence ID" value="NZ_BAUU01000006.1"/>
</dbReference>
<keyword evidence="4 6" id="KW-1133">Transmembrane helix</keyword>
<dbReference type="InterPro" id="IPR003838">
    <property type="entry name" value="ABC3_permease_C"/>
</dbReference>
<feature type="transmembrane region" description="Helical" evidence="6">
    <location>
        <begin position="334"/>
        <end position="355"/>
    </location>
</feature>
<evidence type="ECO:0000256" key="6">
    <source>
        <dbReference type="SAM" id="Phobius"/>
    </source>
</evidence>
<keyword evidence="10" id="KW-1185">Reference proteome</keyword>
<feature type="domain" description="ABC3 transporter permease C-terminal" evidence="7">
    <location>
        <begin position="335"/>
        <end position="477"/>
    </location>
</feature>
<dbReference type="Pfam" id="PF02687">
    <property type="entry name" value="FtsX"/>
    <property type="match status" value="1"/>
</dbReference>
<feature type="transmembrane region" description="Helical" evidence="6">
    <location>
        <begin position="449"/>
        <end position="473"/>
    </location>
</feature>
<comment type="caution">
    <text evidence="9">The sequence shown here is derived from an EMBL/GenBank/DDBJ whole genome shotgun (WGS) entry which is preliminary data.</text>
</comment>
<evidence type="ECO:0000313" key="10">
    <source>
        <dbReference type="Proteomes" id="UP000018895"/>
    </source>
</evidence>
<evidence type="ECO:0000259" key="8">
    <source>
        <dbReference type="Pfam" id="PF12704"/>
    </source>
</evidence>
<dbReference type="PANTHER" id="PTHR30572:SF9">
    <property type="entry name" value="ABC TRANSPORTER PERMEASE PROTEIN"/>
    <property type="match status" value="1"/>
</dbReference>
<keyword evidence="3 6" id="KW-0812">Transmembrane</keyword>
<protein>
    <submittedName>
        <fullName evidence="9">ABC transporter</fullName>
    </submittedName>
</protein>
<gene>
    <name evidence="9" type="ORF">JCM9152_1007</name>
</gene>
<keyword evidence="5 6" id="KW-0472">Membrane</keyword>
<dbReference type="InterPro" id="IPR050250">
    <property type="entry name" value="Macrolide_Exporter_MacB"/>
</dbReference>
<dbReference type="AlphaFoldDB" id="W4QD78"/>
<feature type="domain" description="MacB-like periplasmic core" evidence="8">
    <location>
        <begin position="19"/>
        <end position="248"/>
    </location>
</feature>
<feature type="transmembrane region" description="Helical" evidence="6">
    <location>
        <begin position="375"/>
        <end position="396"/>
    </location>
</feature>
<evidence type="ECO:0000256" key="5">
    <source>
        <dbReference type="ARBA" id="ARBA00023136"/>
    </source>
</evidence>
<dbReference type="InterPro" id="IPR025857">
    <property type="entry name" value="MacB_PCD"/>
</dbReference>
<organism evidence="9 10">
    <name type="scientific">Halalkalibacter hemicellulosilyticusJCM 9152</name>
    <dbReference type="NCBI Taxonomy" id="1236971"/>
    <lineage>
        <taxon>Bacteria</taxon>
        <taxon>Bacillati</taxon>
        <taxon>Bacillota</taxon>
        <taxon>Bacilli</taxon>
        <taxon>Bacillales</taxon>
        <taxon>Bacillaceae</taxon>
        <taxon>Halalkalibacter</taxon>
    </lineage>
</organism>
<evidence type="ECO:0000256" key="3">
    <source>
        <dbReference type="ARBA" id="ARBA00022692"/>
    </source>
</evidence>
<dbReference type="Pfam" id="PF12704">
    <property type="entry name" value="MacB_PCD"/>
    <property type="match status" value="1"/>
</dbReference>
<comment type="subcellular location">
    <subcellularLocation>
        <location evidence="1">Cell membrane</location>
        <topology evidence="1">Multi-pass membrane protein</topology>
    </subcellularLocation>
</comment>
<sequence length="482" mass="54223">MNFFKRGLLSITRKKGKSLILLAIIFILGNLIAGGISIQQATNNVEQTIKERLGTSATLQPDHEAINQMSEEEWMDFEYPTVSLDLIQQVGQLSYVKYYDYSISTYLGSDSLDSYQGDTDMYEGHGMEFRLKGTNYAPVMDFEEGDAQLVDGRVFNDEEVTNGAPVAIISKNLAEHNQVTVGDTIVLKNIIFDYESGDEEEYASRDTALEVIGLFEPLSSVEEGEDSNQDRGMWDFMDMEAQNTVYVPNGVVGEEFEFQIEKNIELYPEDAMFYEDGFDSYYTPRYVLHSVDDVEAFSEEVQPLLPDMYLVRSAVDQYDNIAGPIQSMSKQSNYVLIASIIASVLIIGLVVLLFLRDRKRELGIYLSLGESRGRVLGQVLIEVMLIALIGIALSLFSGNLLASSVSDTLIANDEQSQGFDDFYYYDEFETNVSSNDVLDSYEVQLSTTYIVWFLVVGLLTVLLSTVIPLLYIVRLNPKKILM</sequence>
<evidence type="ECO:0000256" key="4">
    <source>
        <dbReference type="ARBA" id="ARBA00022989"/>
    </source>
</evidence>
<keyword evidence="2" id="KW-1003">Cell membrane</keyword>
<dbReference type="Proteomes" id="UP000018895">
    <property type="component" value="Unassembled WGS sequence"/>
</dbReference>
<name>W4QD78_9BACI</name>
<dbReference type="OrthoDB" id="9812886at2"/>
<dbReference type="STRING" id="1236971.JCM9152_1007"/>
<dbReference type="PANTHER" id="PTHR30572">
    <property type="entry name" value="MEMBRANE COMPONENT OF TRANSPORTER-RELATED"/>
    <property type="match status" value="1"/>
</dbReference>
<evidence type="ECO:0000313" key="9">
    <source>
        <dbReference type="EMBL" id="GAE29638.1"/>
    </source>
</evidence>